<dbReference type="Pfam" id="PF03797">
    <property type="entry name" value="Autotransporter"/>
    <property type="match status" value="1"/>
</dbReference>
<dbReference type="PROSITE" id="PS51208">
    <property type="entry name" value="AUTOTRANSPORTER"/>
    <property type="match status" value="1"/>
</dbReference>
<gene>
    <name evidence="2" type="ORF">GZ78_20745</name>
</gene>
<dbReference type="GO" id="GO:0019867">
    <property type="term" value="C:outer membrane"/>
    <property type="evidence" value="ECO:0007669"/>
    <property type="project" value="InterPro"/>
</dbReference>
<dbReference type="SMART" id="SM00869">
    <property type="entry name" value="Autotransporter"/>
    <property type="match status" value="1"/>
</dbReference>
<dbReference type="InterPro" id="IPR005546">
    <property type="entry name" value="Autotransporte_beta"/>
</dbReference>
<evidence type="ECO:0000259" key="1">
    <source>
        <dbReference type="PROSITE" id="PS51208"/>
    </source>
</evidence>
<sequence>MESEAMRKDRKSGKRSTLSRFNSCKTGLAVAISAVIGMTSQSAYSKRVVTSSETIELNNIIQAEPEDETAIEIRNPSSKSVLLIEGLVLNPDTQGNAKSAVRYIGKSSGFLLWLGTKGKIRGDGQADGILIDGGQDPDAGNPLAVNFGIMRLEGEVYSANGAAIRLREPATGVIEVGVNARLTGNIAIVAQDNGGLSDFSWISSSGEITGQSGTAIDFSNASNRLLLQVHDGRIDGDIVGTSTANIVDIVELRGGEVDDILSVEQIIIYDEDKEVNDIPALKGSVSQGSSTELPDLHVRGPLKVGNDSTTQQTLEVDIQQSGTGRLVISLPENATTTVPVVVTGQASFGTSPAIQIFPTGKAYTDLLNEQSPATYKVIQIDGGLSSETEQNIQIYVSPLITLEEKVNPGANNVLEVKVTARPPSVIEETIDQAGGGEGSEDALSSLLGRVVEMLGSSDQALIDEAQPLYNLIASIPREEAVSLVKLARESRINGGMALEVDDIARRKVMRQVSHRLRSISFGDSVENRGFWFQLLKSDAHKKDSKNSTDDRILGYELDVSGITLGLEKEWDEWIYGGAITLVTSDTRKHHSSDSAQANNYQLSLYGSWQHKGWFVDGIANLGFSKHDRTRYIDGFFDTPLKASYDSQIAGFQILTGKSLQWLEYTLEPMLGLNYTYLHSDSYQEEDAGTTSLAQAVESSSIQKIELGAGLLVKRSWTFRCAELEPSLQLMFWHDLKGQKLETTSKYLIGSQSFTTQGADPERNSLEGTLNLDYRKSDTFTLSVGYSRVQKSDYRSDNYYLKFKYDF</sequence>
<accession>A0A081NCZ3</accession>
<name>A0A081NCZ3_9GAMM</name>
<dbReference type="SUPFAM" id="SSF103515">
    <property type="entry name" value="Autotransporter"/>
    <property type="match status" value="1"/>
</dbReference>
<reference evidence="2 3" key="1">
    <citation type="submission" date="2014-06" db="EMBL/GenBank/DDBJ databases">
        <title>Whole Genome Sequences of Three Symbiotic Endozoicomonas Bacteria.</title>
        <authorList>
            <person name="Neave M.J."/>
            <person name="Apprill A."/>
            <person name="Voolstra C.R."/>
        </authorList>
    </citation>
    <scope>NUCLEOTIDE SEQUENCE [LARGE SCALE GENOMIC DNA]</scope>
    <source>
        <strain evidence="2 3">DSM 25634</strain>
    </source>
</reference>
<evidence type="ECO:0000313" key="2">
    <source>
        <dbReference type="EMBL" id="KEQ16316.1"/>
    </source>
</evidence>
<dbReference type="Proteomes" id="UP000028073">
    <property type="component" value="Unassembled WGS sequence"/>
</dbReference>
<dbReference type="NCBIfam" id="TIGR01414">
    <property type="entry name" value="autotrans_barl"/>
    <property type="match status" value="1"/>
</dbReference>
<keyword evidence="3" id="KW-1185">Reference proteome</keyword>
<evidence type="ECO:0000313" key="3">
    <source>
        <dbReference type="Proteomes" id="UP000028073"/>
    </source>
</evidence>
<dbReference type="AlphaFoldDB" id="A0A081NCZ3"/>
<protein>
    <recommendedName>
        <fullName evidence="1">Autotransporter domain-containing protein</fullName>
    </recommendedName>
</protein>
<dbReference type="STRING" id="1137799.GZ78_20745"/>
<proteinExistence type="predicted"/>
<organism evidence="2 3">
    <name type="scientific">Endozoicomonas numazuensis</name>
    <dbReference type="NCBI Taxonomy" id="1137799"/>
    <lineage>
        <taxon>Bacteria</taxon>
        <taxon>Pseudomonadati</taxon>
        <taxon>Pseudomonadota</taxon>
        <taxon>Gammaproteobacteria</taxon>
        <taxon>Oceanospirillales</taxon>
        <taxon>Endozoicomonadaceae</taxon>
        <taxon>Endozoicomonas</taxon>
    </lineage>
</organism>
<dbReference type="EMBL" id="JOKH01000005">
    <property type="protein sequence ID" value="KEQ16316.1"/>
    <property type="molecule type" value="Genomic_DNA"/>
</dbReference>
<dbReference type="Gene3D" id="2.40.128.130">
    <property type="entry name" value="Autotransporter beta-domain"/>
    <property type="match status" value="1"/>
</dbReference>
<dbReference type="InterPro" id="IPR006315">
    <property type="entry name" value="OM_autotransptr_brl_dom"/>
</dbReference>
<dbReference type="InterPro" id="IPR036709">
    <property type="entry name" value="Autotransporte_beta_dom_sf"/>
</dbReference>
<comment type="caution">
    <text evidence="2">The sequence shown here is derived from an EMBL/GenBank/DDBJ whole genome shotgun (WGS) entry which is preliminary data.</text>
</comment>
<dbReference type="eggNOG" id="COG4625">
    <property type="taxonomic scope" value="Bacteria"/>
</dbReference>
<feature type="domain" description="Autotransporter" evidence="1">
    <location>
        <begin position="523"/>
        <end position="806"/>
    </location>
</feature>